<dbReference type="InterPro" id="IPR044855">
    <property type="entry name" value="CoA-Trfase_III_dom3_sf"/>
</dbReference>
<proteinExistence type="predicted"/>
<sequence length="379" mass="39772">MGPLSGVKVVEMAGLAPAPFGCMILADLGAEVLRIDRAGAHAGLVTPPGVLDRGRRTIAVDLKTPTGVRVVHEVVAHADVFVEGYRPGVAERLGIGPEALCGLNPRLVYGRMTGWGQDGPLAARAGHDINYIAIAGALEPIGRAGERPHAPQNLLADFAGGGLMLALGIVSALYERDQSGRGQVVDAAMVDGAALLTTFLHGMRAAGMWPGERGTNALDGGAPFYDTYETADGKFMAVGCVEPHFYAQLLAKLGLADAELPNQLDARGWPEVRNAIAGVFAQKTRAEWTEIFADSDACVSPVLTPWEAHEHPHNQARRAFIKVGDALQPAPAPRFSRTASAEPGLVNHGAKDIADTLGAWGLKPGVVDELVAARAVHDP</sequence>
<accession>A0ABX8S6Y5</accession>
<reference evidence="1" key="1">
    <citation type="submission" date="2021-07" db="EMBL/GenBank/DDBJ databases">
        <title>Candidatus Kaistella beijingensis sp. nov. isolated from a municipal wastewater treatment plant is involved in sludge foaming.</title>
        <authorList>
            <person name="Song Y."/>
            <person name="Liu S.-J."/>
        </authorList>
    </citation>
    <scope>NUCLEOTIDE SEQUENCE</scope>
    <source>
        <strain evidence="1">DSM 43998</strain>
    </source>
</reference>
<dbReference type="Pfam" id="PF02515">
    <property type="entry name" value="CoA_transf_3"/>
    <property type="match status" value="1"/>
</dbReference>
<dbReference type="InterPro" id="IPR003673">
    <property type="entry name" value="CoA-Trfase_fam_III"/>
</dbReference>
<protein>
    <submittedName>
        <fullName evidence="1">CoA transferase</fullName>
    </submittedName>
</protein>
<dbReference type="Gene3D" id="3.40.50.10540">
    <property type="entry name" value="Crotonobetainyl-coa:carnitine coa-transferase, domain 1"/>
    <property type="match status" value="1"/>
</dbReference>
<keyword evidence="1" id="KW-0808">Transferase</keyword>
<dbReference type="EMBL" id="CP079105">
    <property type="protein sequence ID" value="QXQ13574.1"/>
    <property type="molecule type" value="Genomic_DNA"/>
</dbReference>
<evidence type="ECO:0000313" key="2">
    <source>
        <dbReference type="Proteomes" id="UP000887023"/>
    </source>
</evidence>
<dbReference type="GO" id="GO:0016740">
    <property type="term" value="F:transferase activity"/>
    <property type="evidence" value="ECO:0007669"/>
    <property type="project" value="UniProtKB-KW"/>
</dbReference>
<evidence type="ECO:0000313" key="1">
    <source>
        <dbReference type="EMBL" id="QXQ13574.1"/>
    </source>
</evidence>
<dbReference type="PANTHER" id="PTHR48228:SF5">
    <property type="entry name" value="ALPHA-METHYLACYL-COA RACEMASE"/>
    <property type="match status" value="1"/>
</dbReference>
<dbReference type="InterPro" id="IPR023606">
    <property type="entry name" value="CoA-Trfase_III_dom_1_sf"/>
</dbReference>
<gene>
    <name evidence="1" type="ORF">KV203_17445</name>
</gene>
<name>A0ABX8S6Y5_9ACTN</name>
<dbReference type="Gene3D" id="3.30.1540.10">
    <property type="entry name" value="formyl-coa transferase, domain 3"/>
    <property type="match status" value="1"/>
</dbReference>
<dbReference type="Proteomes" id="UP000887023">
    <property type="component" value="Chromosome"/>
</dbReference>
<dbReference type="PANTHER" id="PTHR48228">
    <property type="entry name" value="SUCCINYL-COA--D-CITRAMALATE COA-TRANSFERASE"/>
    <property type="match status" value="1"/>
</dbReference>
<keyword evidence="2" id="KW-1185">Reference proteome</keyword>
<dbReference type="RefSeq" id="WP_066474703.1">
    <property type="nucleotide sequence ID" value="NZ_CBCRUZ010000007.1"/>
</dbReference>
<organism evidence="1 2">
    <name type="scientific">Skermania pinensis</name>
    <dbReference type="NCBI Taxonomy" id="39122"/>
    <lineage>
        <taxon>Bacteria</taxon>
        <taxon>Bacillati</taxon>
        <taxon>Actinomycetota</taxon>
        <taxon>Actinomycetes</taxon>
        <taxon>Mycobacteriales</taxon>
        <taxon>Gordoniaceae</taxon>
        <taxon>Skermania</taxon>
    </lineage>
</organism>
<dbReference type="SUPFAM" id="SSF89796">
    <property type="entry name" value="CoA-transferase family III (CaiB/BaiF)"/>
    <property type="match status" value="1"/>
</dbReference>
<dbReference type="InterPro" id="IPR050509">
    <property type="entry name" value="CoA-transferase_III"/>
</dbReference>